<name>A0A401GKR5_9APHY</name>
<dbReference type="InParanoid" id="A0A401GKR5"/>
<dbReference type="RefSeq" id="XP_027613652.1">
    <property type="nucleotide sequence ID" value="XM_027757851.1"/>
</dbReference>
<dbReference type="InterPro" id="IPR029058">
    <property type="entry name" value="AB_hydrolase_fold"/>
</dbReference>
<proteinExistence type="predicted"/>
<dbReference type="AlphaFoldDB" id="A0A401GKR5"/>
<dbReference type="EMBL" id="BFAD01000004">
    <property type="protein sequence ID" value="GBE82739.1"/>
    <property type="molecule type" value="Genomic_DNA"/>
</dbReference>
<comment type="caution">
    <text evidence="2">The sequence shown here is derived from an EMBL/GenBank/DDBJ whole genome shotgun (WGS) entry which is preliminary data.</text>
</comment>
<dbReference type="GeneID" id="38779656"/>
<sequence length="345" mass="37537">MPSLVVNSEGIELFYYDTGVPAVSEPGKPYKTLFVVHGMGYNGLIYKKVQALGLASGMRIVAINRRGYSGSTPLSPAELAVSATGGTEDAKEAFITARGLEMANFIDRFVQQQNIPPITEDGKGGGVGLLGWSSAVPVVLSAVANLDKLPTDVQERLARYLRALILEEPPSMAVGQPPAEGSWSVYVDPTIPEKDKNQLHTLWVSAYFTHGDLAARDPALLSHCAPSLHRRPSIFGFSADDKAQIVEATFMEGPLLYHALPQQRNVYRKACFDRAVRARLPRMKVWAMVGDSTGSFAIGAWWSMQDDDKDNGGGLIQFKVTPGANHMIQWDDPDKAVANYLEAMA</sequence>
<evidence type="ECO:0000259" key="1">
    <source>
        <dbReference type="Pfam" id="PF12697"/>
    </source>
</evidence>
<reference evidence="2 3" key="1">
    <citation type="journal article" date="2018" name="Sci. Rep.">
        <title>Genome sequence of the cauliflower mushroom Sparassis crispa (Hanabiratake) and its association with beneficial usage.</title>
        <authorList>
            <person name="Kiyama R."/>
            <person name="Furutani Y."/>
            <person name="Kawaguchi K."/>
            <person name="Nakanishi T."/>
        </authorList>
    </citation>
    <scope>NUCLEOTIDE SEQUENCE [LARGE SCALE GENOMIC DNA]</scope>
</reference>
<dbReference type="Pfam" id="PF12697">
    <property type="entry name" value="Abhydrolase_6"/>
    <property type="match status" value="1"/>
</dbReference>
<dbReference type="OrthoDB" id="3251587at2759"/>
<evidence type="ECO:0000313" key="2">
    <source>
        <dbReference type="EMBL" id="GBE82739.1"/>
    </source>
</evidence>
<dbReference type="Proteomes" id="UP000287166">
    <property type="component" value="Unassembled WGS sequence"/>
</dbReference>
<organism evidence="2 3">
    <name type="scientific">Sparassis crispa</name>
    <dbReference type="NCBI Taxonomy" id="139825"/>
    <lineage>
        <taxon>Eukaryota</taxon>
        <taxon>Fungi</taxon>
        <taxon>Dikarya</taxon>
        <taxon>Basidiomycota</taxon>
        <taxon>Agaricomycotina</taxon>
        <taxon>Agaricomycetes</taxon>
        <taxon>Polyporales</taxon>
        <taxon>Sparassidaceae</taxon>
        <taxon>Sparassis</taxon>
    </lineage>
</organism>
<dbReference type="Gene3D" id="3.40.50.1820">
    <property type="entry name" value="alpha/beta hydrolase"/>
    <property type="match status" value="1"/>
</dbReference>
<keyword evidence="3" id="KW-1185">Reference proteome</keyword>
<accession>A0A401GKR5</accession>
<feature type="domain" description="AB hydrolase-1" evidence="1">
    <location>
        <begin position="34"/>
        <end position="338"/>
    </location>
</feature>
<evidence type="ECO:0000313" key="3">
    <source>
        <dbReference type="Proteomes" id="UP000287166"/>
    </source>
</evidence>
<dbReference type="SUPFAM" id="SSF53474">
    <property type="entry name" value="alpha/beta-Hydrolases"/>
    <property type="match status" value="1"/>
</dbReference>
<dbReference type="InterPro" id="IPR000073">
    <property type="entry name" value="AB_hydrolase_1"/>
</dbReference>
<protein>
    <recommendedName>
        <fullName evidence="1">AB hydrolase-1 domain-containing protein</fullName>
    </recommendedName>
</protein>
<gene>
    <name evidence="2" type="ORF">SCP_0411240</name>
</gene>